<evidence type="ECO:0000313" key="2">
    <source>
        <dbReference type="Proteomes" id="UP001202328"/>
    </source>
</evidence>
<sequence>MVDGLIRLMEGKKTGPINIRHPDNCAGVSLGSEMSGGVSNVTGANGTQNRFIHSSECLSVCAAHPLNGTIIAGTKELISALCTKAGMYAIRARRITVTEKDFLGVGFLFGFVSTLHYFS</sequence>
<keyword evidence="2" id="KW-1185">Reference proteome</keyword>
<organism evidence="1 2">
    <name type="scientific">Papaver atlanticum</name>
    <dbReference type="NCBI Taxonomy" id="357466"/>
    <lineage>
        <taxon>Eukaryota</taxon>
        <taxon>Viridiplantae</taxon>
        <taxon>Streptophyta</taxon>
        <taxon>Embryophyta</taxon>
        <taxon>Tracheophyta</taxon>
        <taxon>Spermatophyta</taxon>
        <taxon>Magnoliopsida</taxon>
        <taxon>Ranunculales</taxon>
        <taxon>Papaveraceae</taxon>
        <taxon>Papaveroideae</taxon>
        <taxon>Papaver</taxon>
    </lineage>
</organism>
<dbReference type="EMBL" id="JAJJMB010008884">
    <property type="protein sequence ID" value="KAI3919494.1"/>
    <property type="molecule type" value="Genomic_DNA"/>
</dbReference>
<name>A0AAD4XK50_9MAGN</name>
<protein>
    <submittedName>
        <fullName evidence="1">Uncharacterized protein</fullName>
    </submittedName>
</protein>
<comment type="caution">
    <text evidence="1">The sequence shown here is derived from an EMBL/GenBank/DDBJ whole genome shotgun (WGS) entry which is preliminary data.</text>
</comment>
<reference evidence="1" key="1">
    <citation type="submission" date="2022-04" db="EMBL/GenBank/DDBJ databases">
        <title>A functionally conserved STORR gene fusion in Papaver species that diverged 16.8 million years ago.</title>
        <authorList>
            <person name="Catania T."/>
        </authorList>
    </citation>
    <scope>NUCLEOTIDE SEQUENCE</scope>
    <source>
        <strain evidence="1">S-188037</strain>
    </source>
</reference>
<proteinExistence type="predicted"/>
<evidence type="ECO:0000313" key="1">
    <source>
        <dbReference type="EMBL" id="KAI3919494.1"/>
    </source>
</evidence>
<dbReference type="Proteomes" id="UP001202328">
    <property type="component" value="Unassembled WGS sequence"/>
</dbReference>
<gene>
    <name evidence="1" type="ORF">MKW98_030205</name>
</gene>
<accession>A0AAD4XK50</accession>
<dbReference type="AlphaFoldDB" id="A0AAD4XK50"/>